<feature type="domain" description="DUF6894" evidence="1">
    <location>
        <begin position="4"/>
        <end position="67"/>
    </location>
</feature>
<dbReference type="Pfam" id="PF21834">
    <property type="entry name" value="DUF6894"/>
    <property type="match status" value="1"/>
</dbReference>
<dbReference type="Proteomes" id="UP000190675">
    <property type="component" value="Chromosome I"/>
</dbReference>
<dbReference type="RefSeq" id="WP_079564356.1">
    <property type="nucleotide sequence ID" value="NZ_LT670818.1"/>
</dbReference>
<accession>A0A1M5GUT5</accession>
<dbReference type="EMBL" id="LT670818">
    <property type="protein sequence ID" value="SHG07524.1"/>
    <property type="molecule type" value="Genomic_DNA"/>
</dbReference>
<proteinExistence type="predicted"/>
<evidence type="ECO:0000313" key="3">
    <source>
        <dbReference type="Proteomes" id="UP000190675"/>
    </source>
</evidence>
<protein>
    <recommendedName>
        <fullName evidence="1">DUF6894 domain-containing protein</fullName>
    </recommendedName>
</protein>
<reference evidence="2 3" key="1">
    <citation type="submission" date="2016-11" db="EMBL/GenBank/DDBJ databases">
        <authorList>
            <person name="Jaros S."/>
            <person name="Januszkiewicz K."/>
            <person name="Wedrychowicz H."/>
        </authorList>
    </citation>
    <scope>NUCLEOTIDE SEQUENCE [LARGE SCALE GENOMIC DNA]</scope>
    <source>
        <strain evidence="2 3">GAS242</strain>
    </source>
</reference>
<dbReference type="OrthoDB" id="8138475at2"/>
<dbReference type="InterPro" id="IPR054189">
    <property type="entry name" value="DUF6894"/>
</dbReference>
<sequence>MPIFHFDIADRVRLEDPVGLDCDSEHDARRTADLIARQIAIDLAGDSEPRAVVVVDEAGSEIYHAPVRA</sequence>
<gene>
    <name evidence="2" type="ORF">SAMN05444169_0395</name>
</gene>
<organism evidence="2 3">
    <name type="scientific">Bradyrhizobium erythrophlei</name>
    <dbReference type="NCBI Taxonomy" id="1437360"/>
    <lineage>
        <taxon>Bacteria</taxon>
        <taxon>Pseudomonadati</taxon>
        <taxon>Pseudomonadota</taxon>
        <taxon>Alphaproteobacteria</taxon>
        <taxon>Hyphomicrobiales</taxon>
        <taxon>Nitrobacteraceae</taxon>
        <taxon>Bradyrhizobium</taxon>
    </lineage>
</organism>
<evidence type="ECO:0000313" key="2">
    <source>
        <dbReference type="EMBL" id="SHG07524.1"/>
    </source>
</evidence>
<dbReference type="AlphaFoldDB" id="A0A1M5GUT5"/>
<evidence type="ECO:0000259" key="1">
    <source>
        <dbReference type="Pfam" id="PF21834"/>
    </source>
</evidence>
<name>A0A1M5GUT5_9BRAD</name>